<evidence type="ECO:0000256" key="5">
    <source>
        <dbReference type="ARBA" id="ARBA00022692"/>
    </source>
</evidence>
<dbReference type="Proteomes" id="UP000519004">
    <property type="component" value="Unassembled WGS sequence"/>
</dbReference>
<keyword evidence="6 8" id="KW-1133">Transmembrane helix</keyword>
<evidence type="ECO:0000313" key="9">
    <source>
        <dbReference type="EMBL" id="MBB5014402.1"/>
    </source>
</evidence>
<comment type="subcellular location">
    <subcellularLocation>
        <location evidence="1">Cell membrane</location>
        <topology evidence="1">Multi-pass membrane protein</topology>
    </subcellularLocation>
</comment>
<evidence type="ECO:0000256" key="4">
    <source>
        <dbReference type="ARBA" id="ARBA00022475"/>
    </source>
</evidence>
<dbReference type="Pfam" id="PF04066">
    <property type="entry name" value="MrpF_PhaF"/>
    <property type="match status" value="1"/>
</dbReference>
<evidence type="ECO:0000313" key="10">
    <source>
        <dbReference type="Proteomes" id="UP000519004"/>
    </source>
</evidence>
<feature type="transmembrane region" description="Helical" evidence="8">
    <location>
        <begin position="60"/>
        <end position="81"/>
    </location>
</feature>
<dbReference type="GO" id="GO:0005886">
    <property type="term" value="C:plasma membrane"/>
    <property type="evidence" value="ECO:0007669"/>
    <property type="project" value="UniProtKB-SubCell"/>
</dbReference>
<feature type="transmembrane region" description="Helical" evidence="8">
    <location>
        <begin position="34"/>
        <end position="53"/>
    </location>
</feature>
<name>A0A7W7V772_9GAMM</name>
<dbReference type="AlphaFoldDB" id="A0A7W7V772"/>
<gene>
    <name evidence="9" type="ORF">HNQ58_000276</name>
</gene>
<keyword evidence="7 8" id="KW-0472">Membrane</keyword>
<evidence type="ECO:0000256" key="6">
    <source>
        <dbReference type="ARBA" id="ARBA00022989"/>
    </source>
</evidence>
<evidence type="ECO:0000256" key="8">
    <source>
        <dbReference type="SAM" id="Phobius"/>
    </source>
</evidence>
<dbReference type="RefSeq" id="WP_183946997.1">
    <property type="nucleotide sequence ID" value="NZ_JACHHX010000002.1"/>
</dbReference>
<proteinExistence type="inferred from homology"/>
<dbReference type="GO" id="GO:0015385">
    <property type="term" value="F:sodium:proton antiporter activity"/>
    <property type="evidence" value="ECO:0007669"/>
    <property type="project" value="TreeGrafter"/>
</dbReference>
<keyword evidence="4" id="KW-1003">Cell membrane</keyword>
<organism evidence="9 10">
    <name type="scientific">Rehaibacterium terrae</name>
    <dbReference type="NCBI Taxonomy" id="1341696"/>
    <lineage>
        <taxon>Bacteria</taxon>
        <taxon>Pseudomonadati</taxon>
        <taxon>Pseudomonadota</taxon>
        <taxon>Gammaproteobacteria</taxon>
        <taxon>Lysobacterales</taxon>
        <taxon>Lysobacteraceae</taxon>
        <taxon>Rehaibacterium</taxon>
    </lineage>
</organism>
<keyword evidence="5 8" id="KW-0812">Transmembrane</keyword>
<reference evidence="9 10" key="1">
    <citation type="submission" date="2020-08" db="EMBL/GenBank/DDBJ databases">
        <title>Genomic Encyclopedia of Type Strains, Phase IV (KMG-IV): sequencing the most valuable type-strain genomes for metagenomic binning, comparative biology and taxonomic classification.</title>
        <authorList>
            <person name="Goeker M."/>
        </authorList>
    </citation>
    <scope>NUCLEOTIDE SEQUENCE [LARGE SCALE GENOMIC DNA]</scope>
    <source>
        <strain evidence="9 10">DSM 25897</strain>
    </source>
</reference>
<evidence type="ECO:0000256" key="3">
    <source>
        <dbReference type="ARBA" id="ARBA00022448"/>
    </source>
</evidence>
<protein>
    <submittedName>
        <fullName evidence="9">Multicomponent Na+:H+ antiporter subunit F</fullName>
    </submittedName>
</protein>
<dbReference type="EMBL" id="JACHHX010000002">
    <property type="protein sequence ID" value="MBB5014402.1"/>
    <property type="molecule type" value="Genomic_DNA"/>
</dbReference>
<comment type="similarity">
    <text evidence="2">Belongs to the CPA3 antiporters (TC 2.A.63) subunit F family.</text>
</comment>
<evidence type="ECO:0000256" key="7">
    <source>
        <dbReference type="ARBA" id="ARBA00023136"/>
    </source>
</evidence>
<keyword evidence="10" id="KW-1185">Reference proteome</keyword>
<dbReference type="PANTHER" id="PTHR34702">
    <property type="entry name" value="NA(+)/H(+) ANTIPORTER SUBUNIT F1"/>
    <property type="match status" value="1"/>
</dbReference>
<keyword evidence="3" id="KW-0813">Transport</keyword>
<evidence type="ECO:0000256" key="2">
    <source>
        <dbReference type="ARBA" id="ARBA00009212"/>
    </source>
</evidence>
<comment type="caution">
    <text evidence="9">The sequence shown here is derived from an EMBL/GenBank/DDBJ whole genome shotgun (WGS) entry which is preliminary data.</text>
</comment>
<evidence type="ECO:0000256" key="1">
    <source>
        <dbReference type="ARBA" id="ARBA00004651"/>
    </source>
</evidence>
<dbReference type="InterPro" id="IPR007208">
    <property type="entry name" value="MrpF/PhaF-like"/>
</dbReference>
<sequence>MNALLATVVVTGTLLALALAMARLLRGPSQADRVVALDVVFSASVAMAAAAALATGRVLFLDVAVGLAVVGFVAAIVWARLIDKSPEDPR</sequence>
<accession>A0A7W7V772</accession>
<dbReference type="PANTHER" id="PTHR34702:SF1">
    <property type="entry name" value="NA(+)_H(+) ANTIPORTER SUBUNIT F"/>
    <property type="match status" value="1"/>
</dbReference>